<reference evidence="6 7" key="1">
    <citation type="submission" date="2019-01" db="EMBL/GenBank/DDBJ databases">
        <authorList>
            <person name="Chen W.-M."/>
        </authorList>
    </citation>
    <scope>NUCLEOTIDE SEQUENCE [LARGE SCALE GENOMIC DNA]</scope>
    <source>
        <strain evidence="6 7">CCP-6</strain>
    </source>
</reference>
<dbReference type="Proteomes" id="UP000282957">
    <property type="component" value="Unassembled WGS sequence"/>
</dbReference>
<evidence type="ECO:0000313" key="6">
    <source>
        <dbReference type="EMBL" id="RVT90636.1"/>
    </source>
</evidence>
<keyword evidence="7" id="KW-1185">Reference proteome</keyword>
<dbReference type="EMBL" id="SACL01000013">
    <property type="protein sequence ID" value="RVT90636.1"/>
    <property type="molecule type" value="Genomic_DNA"/>
</dbReference>
<dbReference type="InterPro" id="IPR032808">
    <property type="entry name" value="DoxX"/>
</dbReference>
<evidence type="ECO:0000256" key="4">
    <source>
        <dbReference type="ARBA" id="ARBA00023136"/>
    </source>
</evidence>
<name>A0A437LZ69_9PROT</name>
<comment type="caution">
    <text evidence="6">The sequence shown here is derived from an EMBL/GenBank/DDBJ whole genome shotgun (WGS) entry which is preliminary data.</text>
</comment>
<feature type="transmembrane region" description="Helical" evidence="5">
    <location>
        <begin position="114"/>
        <end position="132"/>
    </location>
</feature>
<keyword evidence="3 5" id="KW-1133">Transmembrane helix</keyword>
<dbReference type="GO" id="GO:0016020">
    <property type="term" value="C:membrane"/>
    <property type="evidence" value="ECO:0007669"/>
    <property type="project" value="UniProtKB-SubCell"/>
</dbReference>
<gene>
    <name evidence="6" type="ORF">EOD42_23695</name>
</gene>
<feature type="transmembrane region" description="Helical" evidence="5">
    <location>
        <begin position="50"/>
        <end position="68"/>
    </location>
</feature>
<evidence type="ECO:0000256" key="2">
    <source>
        <dbReference type="ARBA" id="ARBA00022692"/>
    </source>
</evidence>
<evidence type="ECO:0000256" key="1">
    <source>
        <dbReference type="ARBA" id="ARBA00004141"/>
    </source>
</evidence>
<feature type="transmembrane region" description="Helical" evidence="5">
    <location>
        <begin position="144"/>
        <end position="163"/>
    </location>
</feature>
<dbReference type="OrthoDB" id="5382961at2"/>
<protein>
    <submittedName>
        <fullName evidence="6">DoxX family protein</fullName>
    </submittedName>
</protein>
<organism evidence="6 7">
    <name type="scientific">Rhodovarius crocodyli</name>
    <dbReference type="NCBI Taxonomy" id="1979269"/>
    <lineage>
        <taxon>Bacteria</taxon>
        <taxon>Pseudomonadati</taxon>
        <taxon>Pseudomonadota</taxon>
        <taxon>Alphaproteobacteria</taxon>
        <taxon>Acetobacterales</taxon>
        <taxon>Roseomonadaceae</taxon>
        <taxon>Rhodovarius</taxon>
    </lineage>
</organism>
<comment type="subcellular location">
    <subcellularLocation>
        <location evidence="1">Membrane</location>
        <topology evidence="1">Multi-pass membrane protein</topology>
    </subcellularLocation>
</comment>
<accession>A0A437LZ69</accession>
<sequence>MVGMGGLMRRNVGARGRVQSSLIGAGTIGAPAEAERSRAMAQPSLSQFDALMPIRVAAGLLYIPHWLYKVMNMSGSATFFESAGFYPGMFFLYLALVTEGICAVSFIFNIQVKWTGFMSAGVLAVAAYAVLATKGFGWLWNKGGIEYIVLWAFLSVVFAAEAWRREWVANGRLSLFGTPRYA</sequence>
<dbReference type="Pfam" id="PF07681">
    <property type="entry name" value="DoxX"/>
    <property type="match status" value="1"/>
</dbReference>
<feature type="transmembrane region" description="Helical" evidence="5">
    <location>
        <begin position="89"/>
        <end position="108"/>
    </location>
</feature>
<keyword evidence="2 5" id="KW-0812">Transmembrane</keyword>
<evidence type="ECO:0000256" key="3">
    <source>
        <dbReference type="ARBA" id="ARBA00022989"/>
    </source>
</evidence>
<evidence type="ECO:0000313" key="7">
    <source>
        <dbReference type="Proteomes" id="UP000282957"/>
    </source>
</evidence>
<proteinExistence type="predicted"/>
<dbReference type="AlphaFoldDB" id="A0A437LZ69"/>
<keyword evidence="4 5" id="KW-0472">Membrane</keyword>
<evidence type="ECO:0000256" key="5">
    <source>
        <dbReference type="SAM" id="Phobius"/>
    </source>
</evidence>